<feature type="domain" description="Transposase IS204/IS1001/IS1096/IS1165 DDE" evidence="1">
    <location>
        <begin position="9"/>
        <end position="66"/>
    </location>
</feature>
<dbReference type="EMBL" id="DXBN01000139">
    <property type="protein sequence ID" value="HIZ53501.1"/>
    <property type="molecule type" value="Genomic_DNA"/>
</dbReference>
<protein>
    <submittedName>
        <fullName evidence="2">Transposase</fullName>
    </submittedName>
</protein>
<comment type="caution">
    <text evidence="2">The sequence shown here is derived from an EMBL/GenBank/DDBJ whole genome shotgun (WGS) entry which is preliminary data.</text>
</comment>
<reference evidence="2" key="2">
    <citation type="submission" date="2021-04" db="EMBL/GenBank/DDBJ databases">
        <authorList>
            <person name="Gilroy R."/>
        </authorList>
    </citation>
    <scope>NUCLEOTIDE SEQUENCE</scope>
    <source>
        <strain evidence="2">CHK172-16539</strain>
    </source>
</reference>
<proteinExistence type="predicted"/>
<dbReference type="Proteomes" id="UP000824063">
    <property type="component" value="Unassembled WGS sequence"/>
</dbReference>
<dbReference type="PANTHER" id="PTHR33498">
    <property type="entry name" value="TRANSPOSASE FOR INSERTION SEQUENCE ELEMENT IS1557"/>
    <property type="match status" value="1"/>
</dbReference>
<sequence length="79" mass="9456">MQALNKALPKWFRKKLYFLKKYKQGIQNAFELRYSNGVTEGMNNKIKLIKRVSYGYRNFYHLRDRICIIHGLIFAPTEA</sequence>
<evidence type="ECO:0000313" key="3">
    <source>
        <dbReference type="Proteomes" id="UP000824063"/>
    </source>
</evidence>
<dbReference type="Pfam" id="PF01610">
    <property type="entry name" value="DDE_Tnp_ISL3"/>
    <property type="match status" value="1"/>
</dbReference>
<accession>A0A9D2JHE0</accession>
<dbReference type="PANTHER" id="PTHR33498:SF1">
    <property type="entry name" value="TRANSPOSASE FOR INSERTION SEQUENCE ELEMENT IS1557"/>
    <property type="match status" value="1"/>
</dbReference>
<gene>
    <name evidence="2" type="ORF">IAA20_06130</name>
</gene>
<reference evidence="2" key="1">
    <citation type="journal article" date="2021" name="PeerJ">
        <title>Extensive microbial diversity within the chicken gut microbiome revealed by metagenomics and culture.</title>
        <authorList>
            <person name="Gilroy R."/>
            <person name="Ravi A."/>
            <person name="Getino M."/>
            <person name="Pursley I."/>
            <person name="Horton D.L."/>
            <person name="Alikhan N.F."/>
            <person name="Baker D."/>
            <person name="Gharbi K."/>
            <person name="Hall N."/>
            <person name="Watson M."/>
            <person name="Adriaenssens E.M."/>
            <person name="Foster-Nyarko E."/>
            <person name="Jarju S."/>
            <person name="Secka A."/>
            <person name="Antonio M."/>
            <person name="Oren A."/>
            <person name="Chaudhuri R.R."/>
            <person name="La Ragione R."/>
            <person name="Hildebrand F."/>
            <person name="Pallen M.J."/>
        </authorList>
    </citation>
    <scope>NUCLEOTIDE SEQUENCE</scope>
    <source>
        <strain evidence="2">CHK172-16539</strain>
    </source>
</reference>
<dbReference type="InterPro" id="IPR002560">
    <property type="entry name" value="Transposase_DDE"/>
</dbReference>
<evidence type="ECO:0000313" key="2">
    <source>
        <dbReference type="EMBL" id="HIZ53501.1"/>
    </source>
</evidence>
<dbReference type="AlphaFoldDB" id="A0A9D2JHE0"/>
<evidence type="ECO:0000259" key="1">
    <source>
        <dbReference type="Pfam" id="PF01610"/>
    </source>
</evidence>
<name>A0A9D2JHE0_9ENTE</name>
<organism evidence="2 3">
    <name type="scientific">Candidatus Enterococcus avicola</name>
    <dbReference type="NCBI Taxonomy" id="2838561"/>
    <lineage>
        <taxon>Bacteria</taxon>
        <taxon>Bacillati</taxon>
        <taxon>Bacillota</taxon>
        <taxon>Bacilli</taxon>
        <taxon>Lactobacillales</taxon>
        <taxon>Enterococcaceae</taxon>
        <taxon>Enterococcus</taxon>
    </lineage>
</organism>
<dbReference type="InterPro" id="IPR047951">
    <property type="entry name" value="Transpos_ISL3"/>
</dbReference>